<proteinExistence type="predicted"/>
<reference evidence="1 2" key="1">
    <citation type="submission" date="2024-02" db="EMBL/GenBank/DDBJ databases">
        <title>Haloferula sargassicola NBRC 104335.</title>
        <authorList>
            <person name="Ichikawa N."/>
            <person name="Katano-Makiyama Y."/>
            <person name="Hidaka K."/>
        </authorList>
    </citation>
    <scope>NUCLEOTIDE SEQUENCE [LARGE SCALE GENOMIC DNA]</scope>
    <source>
        <strain evidence="1 2">NBRC 104335</strain>
    </source>
</reference>
<evidence type="ECO:0008006" key="3">
    <source>
        <dbReference type="Google" id="ProtNLM"/>
    </source>
</evidence>
<dbReference type="Proteomes" id="UP001476282">
    <property type="component" value="Unassembled WGS sequence"/>
</dbReference>
<name>A0ABP9USQ4_9BACT</name>
<comment type="caution">
    <text evidence="1">The sequence shown here is derived from an EMBL/GenBank/DDBJ whole genome shotgun (WGS) entry which is preliminary data.</text>
</comment>
<organism evidence="1 2">
    <name type="scientific">Haloferula sargassicola</name>
    <dbReference type="NCBI Taxonomy" id="490096"/>
    <lineage>
        <taxon>Bacteria</taxon>
        <taxon>Pseudomonadati</taxon>
        <taxon>Verrucomicrobiota</taxon>
        <taxon>Verrucomicrobiia</taxon>
        <taxon>Verrucomicrobiales</taxon>
        <taxon>Verrucomicrobiaceae</taxon>
        <taxon>Haloferula</taxon>
    </lineage>
</organism>
<evidence type="ECO:0000313" key="1">
    <source>
        <dbReference type="EMBL" id="GAA5484270.1"/>
    </source>
</evidence>
<evidence type="ECO:0000313" key="2">
    <source>
        <dbReference type="Proteomes" id="UP001476282"/>
    </source>
</evidence>
<gene>
    <name evidence="1" type="ORF">Hsar01_03512</name>
</gene>
<accession>A0ABP9USQ4</accession>
<keyword evidence="2" id="KW-1185">Reference proteome</keyword>
<sequence>MNTSRQRVNVGFAQASDHVLEARTHDVLVNLYGNAAFATPPVAEADLREALTAFSTAMADMAQGGTANTAVKNEKRQTLIGLMRTLAGYVQDTANNNLAVILSSGFEAVSKNRASETLAAPVILAVQPAGGGRFKVNLERVTNAKSYQIDVAILGEDGAPGDYRLGALSTRARGAEVGGLIPGKRYSLQARAIGGATGSSDWSLPVTQWSM</sequence>
<protein>
    <recommendedName>
        <fullName evidence="3">Fibronectin type-III domain-containing protein</fullName>
    </recommendedName>
</protein>
<dbReference type="RefSeq" id="WP_353568368.1">
    <property type="nucleotide sequence ID" value="NZ_BAABRI010000023.1"/>
</dbReference>
<dbReference type="EMBL" id="BAABRI010000023">
    <property type="protein sequence ID" value="GAA5484270.1"/>
    <property type="molecule type" value="Genomic_DNA"/>
</dbReference>